<dbReference type="SUPFAM" id="SSF52540">
    <property type="entry name" value="P-loop containing nucleoside triphosphate hydrolases"/>
    <property type="match status" value="1"/>
</dbReference>
<feature type="domain" description="ABC transmembrane type-1" evidence="9">
    <location>
        <begin position="38"/>
        <end position="310"/>
    </location>
</feature>
<dbReference type="EMBL" id="BAABDQ010000017">
    <property type="protein sequence ID" value="GAA3577206.1"/>
    <property type="molecule type" value="Genomic_DNA"/>
</dbReference>
<evidence type="ECO:0000313" key="10">
    <source>
        <dbReference type="EMBL" id="GAA3577206.1"/>
    </source>
</evidence>
<feature type="transmembrane region" description="Helical" evidence="7">
    <location>
        <begin position="63"/>
        <end position="87"/>
    </location>
</feature>
<dbReference type="Gene3D" id="1.20.1560.10">
    <property type="entry name" value="ABC transporter type 1, transmembrane domain"/>
    <property type="match status" value="1"/>
</dbReference>
<evidence type="ECO:0000256" key="3">
    <source>
        <dbReference type="ARBA" id="ARBA00022741"/>
    </source>
</evidence>
<dbReference type="Gene3D" id="3.40.50.300">
    <property type="entry name" value="P-loop containing nucleotide triphosphate hydrolases"/>
    <property type="match status" value="1"/>
</dbReference>
<feature type="transmembrane region" description="Helical" evidence="7">
    <location>
        <begin position="147"/>
        <end position="164"/>
    </location>
</feature>
<accession>A0ABP6Y5S4</accession>
<keyword evidence="5 7" id="KW-1133">Transmembrane helix</keyword>
<dbReference type="PROSITE" id="PS50893">
    <property type="entry name" value="ABC_TRANSPORTER_2"/>
    <property type="match status" value="1"/>
</dbReference>
<evidence type="ECO:0000259" key="9">
    <source>
        <dbReference type="PROSITE" id="PS50929"/>
    </source>
</evidence>
<proteinExistence type="predicted"/>
<dbReference type="InterPro" id="IPR027417">
    <property type="entry name" value="P-loop_NTPase"/>
</dbReference>
<keyword evidence="2 7" id="KW-0812">Transmembrane</keyword>
<evidence type="ECO:0000259" key="8">
    <source>
        <dbReference type="PROSITE" id="PS50893"/>
    </source>
</evidence>
<dbReference type="InterPro" id="IPR011527">
    <property type="entry name" value="ABC1_TM_dom"/>
</dbReference>
<reference evidence="11" key="1">
    <citation type="journal article" date="2019" name="Int. J. Syst. Evol. Microbiol.">
        <title>The Global Catalogue of Microorganisms (GCM) 10K type strain sequencing project: providing services to taxonomists for standard genome sequencing and annotation.</title>
        <authorList>
            <consortium name="The Broad Institute Genomics Platform"/>
            <consortium name="The Broad Institute Genome Sequencing Center for Infectious Disease"/>
            <person name="Wu L."/>
            <person name="Ma J."/>
        </authorList>
    </citation>
    <scope>NUCLEOTIDE SEQUENCE [LARGE SCALE GENOMIC DNA]</scope>
    <source>
        <strain evidence="11">JCM 17326</strain>
    </source>
</reference>
<dbReference type="InterPro" id="IPR003593">
    <property type="entry name" value="AAA+_ATPase"/>
</dbReference>
<evidence type="ECO:0000256" key="4">
    <source>
        <dbReference type="ARBA" id="ARBA00022840"/>
    </source>
</evidence>
<protein>
    <submittedName>
        <fullName evidence="10">ABC transporter ATP-binding protein</fullName>
    </submittedName>
</protein>
<feature type="transmembrane region" description="Helical" evidence="7">
    <location>
        <begin position="29"/>
        <end position="51"/>
    </location>
</feature>
<gene>
    <name evidence="10" type="ORF">GCM10022419_068030</name>
</gene>
<dbReference type="InterPro" id="IPR003439">
    <property type="entry name" value="ABC_transporter-like_ATP-bd"/>
</dbReference>
<evidence type="ECO:0000256" key="6">
    <source>
        <dbReference type="ARBA" id="ARBA00023136"/>
    </source>
</evidence>
<dbReference type="SMART" id="SM00382">
    <property type="entry name" value="AAA"/>
    <property type="match status" value="1"/>
</dbReference>
<dbReference type="InterPro" id="IPR036640">
    <property type="entry name" value="ABC1_TM_sf"/>
</dbReference>
<evidence type="ECO:0000256" key="5">
    <source>
        <dbReference type="ARBA" id="ARBA00022989"/>
    </source>
</evidence>
<feature type="domain" description="ABC transporter" evidence="8">
    <location>
        <begin position="341"/>
        <end position="575"/>
    </location>
</feature>
<dbReference type="GO" id="GO:0005524">
    <property type="term" value="F:ATP binding"/>
    <property type="evidence" value="ECO:0007669"/>
    <property type="project" value="UniProtKB-KW"/>
</dbReference>
<dbReference type="InterPro" id="IPR039421">
    <property type="entry name" value="Type_1_exporter"/>
</dbReference>
<comment type="subcellular location">
    <subcellularLocation>
        <location evidence="1">Cell membrane</location>
        <topology evidence="1">Multi-pass membrane protein</topology>
    </subcellularLocation>
</comment>
<keyword evidence="4 10" id="KW-0067">ATP-binding</keyword>
<dbReference type="SUPFAM" id="SSF90123">
    <property type="entry name" value="ABC transporter transmembrane region"/>
    <property type="match status" value="1"/>
</dbReference>
<dbReference type="Pfam" id="PF00664">
    <property type="entry name" value="ABC_membrane"/>
    <property type="match status" value="1"/>
</dbReference>
<evidence type="ECO:0000256" key="1">
    <source>
        <dbReference type="ARBA" id="ARBA00004651"/>
    </source>
</evidence>
<dbReference type="PROSITE" id="PS50929">
    <property type="entry name" value="ABC_TM1F"/>
    <property type="match status" value="1"/>
</dbReference>
<keyword evidence="11" id="KW-1185">Reference proteome</keyword>
<dbReference type="PANTHER" id="PTHR43394:SF1">
    <property type="entry name" value="ATP-BINDING CASSETTE SUB-FAMILY B MEMBER 10, MITOCHONDRIAL"/>
    <property type="match status" value="1"/>
</dbReference>
<comment type="caution">
    <text evidence="10">The sequence shown here is derived from an EMBL/GenBank/DDBJ whole genome shotgun (WGS) entry which is preliminary data.</text>
</comment>
<evidence type="ECO:0000313" key="11">
    <source>
        <dbReference type="Proteomes" id="UP001500630"/>
    </source>
</evidence>
<dbReference type="Proteomes" id="UP001500630">
    <property type="component" value="Unassembled WGS sequence"/>
</dbReference>
<keyword evidence="6 7" id="KW-0472">Membrane</keyword>
<evidence type="ECO:0000256" key="2">
    <source>
        <dbReference type="ARBA" id="ARBA00022692"/>
    </source>
</evidence>
<organism evidence="10 11">
    <name type="scientific">Nonomuraea rosea</name>
    <dbReference type="NCBI Taxonomy" id="638574"/>
    <lineage>
        <taxon>Bacteria</taxon>
        <taxon>Bacillati</taxon>
        <taxon>Actinomycetota</taxon>
        <taxon>Actinomycetes</taxon>
        <taxon>Streptosporangiales</taxon>
        <taxon>Streptosporangiaceae</taxon>
        <taxon>Nonomuraea</taxon>
    </lineage>
</organism>
<name>A0ABP6Y5S4_9ACTN</name>
<dbReference type="CDD" id="cd07346">
    <property type="entry name" value="ABC_6TM_exporters"/>
    <property type="match status" value="1"/>
</dbReference>
<evidence type="ECO:0000256" key="7">
    <source>
        <dbReference type="SAM" id="Phobius"/>
    </source>
</evidence>
<sequence>MTREILPVADQKQVRAYARRLTLKYPRRLATTLALHGLAAVAGLLVPWQLGGLVEDLQYGVEVNVAVVAAAIGLFLLLQGLLVRYAVLASARLGEKVLAELREEFVDRVLGLPLSTVERAGSGDLITRTSRDVDSLSRTVRHAVPETLIALVTFVITIGALLLVSPLLMLPMLIAGPLIAISTRWYLKRARDGYLRENAAYADMTEGLAETVEGARAVEALRLEARRRSRTDDDIGRSFAAERYTLGLRVRWYPAVELGYVIPVVSALLFGGLFYTNGWVTLAQVATATLYAQQLIDPLDRFLMWIDELQVGGAAMARLLGVANVPDDREAAAARPDGELLEAAEVRYAYREGRDVLHGVSLTVQPGERLAMVGPSGAGKSTLGRLLAGIHGPRTGSVSVGGVPLVDLPLDELRGHVALVTQEHHVFKGTVRENLLIARPDADDPAVLKALGAVDALEWVRALPSGLETEVGSGGLAVSPAQAQQLALARLVLADPHTLVLDEATSLIDPRAARHLERSLAAVLDGRTVIAIAHRLYTAHDADRVAVVEDGRISELGSHEELVAAGGSYAALWASWHGTPTPTRS</sequence>
<dbReference type="PANTHER" id="PTHR43394">
    <property type="entry name" value="ATP-DEPENDENT PERMEASE MDL1, MITOCHONDRIAL"/>
    <property type="match status" value="1"/>
</dbReference>
<keyword evidence="3" id="KW-0547">Nucleotide-binding</keyword>
<dbReference type="Pfam" id="PF00005">
    <property type="entry name" value="ABC_tran"/>
    <property type="match status" value="1"/>
</dbReference>
<dbReference type="RefSeq" id="WP_345568228.1">
    <property type="nucleotide sequence ID" value="NZ_BAABDQ010000017.1"/>
</dbReference>